<proteinExistence type="predicted"/>
<sequence length="96" mass="10751">MVNYTSENDVIHDLVSSKIDAILFPDTEIDKVIANGTPIIALKPYAFLGYSGIAVEKENNTSSKSLVNNLIEITHVMHQDRTLTSIIMNYFNNDYS</sequence>
<dbReference type="Proteomes" id="UP000245657">
    <property type="component" value="Unassembled WGS sequence"/>
</dbReference>
<evidence type="ECO:0000313" key="1">
    <source>
        <dbReference type="EMBL" id="PWR74324.1"/>
    </source>
</evidence>
<comment type="caution">
    <text evidence="1">The sequence shown here is derived from an EMBL/GenBank/DDBJ whole genome shotgun (WGS) entry which is preliminary data.</text>
</comment>
<gene>
    <name evidence="1" type="ORF">DK846_04030</name>
</gene>
<dbReference type="AlphaFoldDB" id="A0A2V2N1W2"/>
<dbReference type="EMBL" id="QGMY01000002">
    <property type="protein sequence ID" value="PWR74324.1"/>
    <property type="molecule type" value="Genomic_DNA"/>
</dbReference>
<dbReference type="Gene3D" id="3.40.190.10">
    <property type="entry name" value="Periplasmic binding protein-like II"/>
    <property type="match status" value="1"/>
</dbReference>
<keyword evidence="2" id="KW-1185">Reference proteome</keyword>
<name>A0A2V2N1W2_9EURY</name>
<organism evidence="1 2">
    <name type="scientific">Methanospirillum lacunae</name>
    <dbReference type="NCBI Taxonomy" id="668570"/>
    <lineage>
        <taxon>Archaea</taxon>
        <taxon>Methanobacteriati</taxon>
        <taxon>Methanobacteriota</taxon>
        <taxon>Stenosarchaea group</taxon>
        <taxon>Methanomicrobia</taxon>
        <taxon>Methanomicrobiales</taxon>
        <taxon>Methanospirillaceae</taxon>
        <taxon>Methanospirillum</taxon>
    </lineage>
</organism>
<protein>
    <recommendedName>
        <fullName evidence="3">Solute-binding protein family 3/N-terminal domain-containing protein</fullName>
    </recommendedName>
</protein>
<dbReference type="SUPFAM" id="SSF53850">
    <property type="entry name" value="Periplasmic binding protein-like II"/>
    <property type="match status" value="1"/>
</dbReference>
<evidence type="ECO:0000313" key="2">
    <source>
        <dbReference type="Proteomes" id="UP000245657"/>
    </source>
</evidence>
<reference evidence="1 2" key="1">
    <citation type="submission" date="2018-05" db="EMBL/GenBank/DDBJ databases">
        <title>Draft genome of Methanospirillum lacunae Ki8-1.</title>
        <authorList>
            <person name="Dueholm M.S."/>
            <person name="Nielsen P.H."/>
            <person name="Bakmann L.F."/>
            <person name="Otzen D.E."/>
        </authorList>
    </citation>
    <scope>NUCLEOTIDE SEQUENCE [LARGE SCALE GENOMIC DNA]</scope>
    <source>
        <strain evidence="1 2">Ki8-1</strain>
    </source>
</reference>
<evidence type="ECO:0008006" key="3">
    <source>
        <dbReference type="Google" id="ProtNLM"/>
    </source>
</evidence>
<accession>A0A2V2N1W2</accession>